<gene>
    <name evidence="1" type="ORF">BKA24_000521</name>
</gene>
<sequence>MRAEGAPFNLASSDKPTARNLTSARAAVATAAEEAAGAGLIQFGMLVTATVLDASQEADAKAAIDNLSATARLRLRLVHGSQDSAFAAALPLGLVLPKHLQVPNEVREQL</sequence>
<evidence type="ECO:0000313" key="1">
    <source>
        <dbReference type="EMBL" id="MBB4665812.1"/>
    </source>
</evidence>
<organism evidence="1 2">
    <name type="scientific">Microbacterium marinum</name>
    <dbReference type="NCBI Taxonomy" id="421115"/>
    <lineage>
        <taxon>Bacteria</taxon>
        <taxon>Bacillati</taxon>
        <taxon>Actinomycetota</taxon>
        <taxon>Actinomycetes</taxon>
        <taxon>Micrococcales</taxon>
        <taxon>Microbacteriaceae</taxon>
        <taxon>Microbacterium</taxon>
    </lineage>
</organism>
<accession>A0A7W7FH99</accession>
<dbReference type="NCBIfam" id="NF042935">
    <property type="entry name" value="SCO6880_fam"/>
    <property type="match status" value="1"/>
</dbReference>
<name>A0A7W7FH99_9MICO</name>
<evidence type="ECO:0000313" key="2">
    <source>
        <dbReference type="Proteomes" id="UP000573729"/>
    </source>
</evidence>
<dbReference type="EMBL" id="JACHMD010000001">
    <property type="protein sequence ID" value="MBB4665812.1"/>
    <property type="molecule type" value="Genomic_DNA"/>
</dbReference>
<comment type="caution">
    <text evidence="1">The sequence shown here is derived from an EMBL/GenBank/DDBJ whole genome shotgun (WGS) entry which is preliminary data.</text>
</comment>
<dbReference type="InterPro" id="IPR049978">
    <property type="entry name" value="SCO6880-like"/>
</dbReference>
<dbReference type="AlphaFoldDB" id="A0A7W7FH99"/>
<dbReference type="Proteomes" id="UP000573729">
    <property type="component" value="Unassembled WGS sequence"/>
</dbReference>
<dbReference type="RefSeq" id="WP_184214791.1">
    <property type="nucleotide sequence ID" value="NZ_JACHMD010000001.1"/>
</dbReference>
<proteinExistence type="predicted"/>
<reference evidence="1 2" key="1">
    <citation type="submission" date="2020-08" db="EMBL/GenBank/DDBJ databases">
        <title>Sequencing the genomes of 1000 actinobacteria strains.</title>
        <authorList>
            <person name="Klenk H.-P."/>
        </authorList>
    </citation>
    <scope>NUCLEOTIDE SEQUENCE [LARGE SCALE GENOMIC DNA]</scope>
    <source>
        <strain evidence="1 2">DSM 24947</strain>
    </source>
</reference>
<protein>
    <submittedName>
        <fullName evidence="1">Uncharacterized protein</fullName>
    </submittedName>
</protein>
<keyword evidence="2" id="KW-1185">Reference proteome</keyword>